<sequence>MAHFVPMDAKPVASHDSHQIVAGKGHTKARRMRSGVEKIENFDTVLAGQEDERVLQMGHHEHSGSFGGCGSSPGKTPLPSAVCQCVACSVTI</sequence>
<dbReference type="EMBL" id="ATLV01019608">
    <property type="status" value="NOT_ANNOTATED_CDS"/>
    <property type="molecule type" value="Genomic_DNA"/>
</dbReference>
<evidence type="ECO:0000313" key="2">
    <source>
        <dbReference type="EMBL" id="KFB44384.1"/>
    </source>
</evidence>
<dbReference type="EMBL" id="KE525275">
    <property type="protein sequence ID" value="KFB44384.1"/>
    <property type="molecule type" value="Genomic_DNA"/>
</dbReference>
<evidence type="ECO:0000313" key="4">
    <source>
        <dbReference type="Proteomes" id="UP000030765"/>
    </source>
</evidence>
<evidence type="ECO:0000313" key="3">
    <source>
        <dbReference type="EnsemblMetazoa" id="ASIC012328-PA"/>
    </source>
</evidence>
<organism evidence="2">
    <name type="scientific">Anopheles sinensis</name>
    <name type="common">Mosquito</name>
    <dbReference type="NCBI Taxonomy" id="74873"/>
    <lineage>
        <taxon>Eukaryota</taxon>
        <taxon>Metazoa</taxon>
        <taxon>Ecdysozoa</taxon>
        <taxon>Arthropoda</taxon>
        <taxon>Hexapoda</taxon>
        <taxon>Insecta</taxon>
        <taxon>Pterygota</taxon>
        <taxon>Neoptera</taxon>
        <taxon>Endopterygota</taxon>
        <taxon>Diptera</taxon>
        <taxon>Nematocera</taxon>
        <taxon>Culicoidea</taxon>
        <taxon>Culicidae</taxon>
        <taxon>Anophelinae</taxon>
        <taxon>Anopheles</taxon>
    </lineage>
</organism>
<reference evidence="2 4" key="1">
    <citation type="journal article" date="2014" name="BMC Genomics">
        <title>Genome sequence of Anopheles sinensis provides insight into genetics basis of mosquito competence for malaria parasites.</title>
        <authorList>
            <person name="Zhou D."/>
            <person name="Zhang D."/>
            <person name="Ding G."/>
            <person name="Shi L."/>
            <person name="Hou Q."/>
            <person name="Ye Y."/>
            <person name="Xu Y."/>
            <person name="Zhou H."/>
            <person name="Xiong C."/>
            <person name="Li S."/>
            <person name="Yu J."/>
            <person name="Hong S."/>
            <person name="Yu X."/>
            <person name="Zou P."/>
            <person name="Chen C."/>
            <person name="Chang X."/>
            <person name="Wang W."/>
            <person name="Lv Y."/>
            <person name="Sun Y."/>
            <person name="Ma L."/>
            <person name="Shen B."/>
            <person name="Zhu C."/>
        </authorList>
    </citation>
    <scope>NUCLEOTIDE SEQUENCE [LARGE SCALE GENOMIC DNA]</scope>
</reference>
<keyword evidence="4" id="KW-1185">Reference proteome</keyword>
<protein>
    <submittedName>
        <fullName evidence="2 3">Cardiolipin synthase</fullName>
    </submittedName>
</protein>
<accession>A0A084W2E0</accession>
<name>A0A084W2E0_ANOSI</name>
<dbReference type="Proteomes" id="UP000030765">
    <property type="component" value="Unassembled WGS sequence"/>
</dbReference>
<reference evidence="3" key="2">
    <citation type="submission" date="2020-05" db="UniProtKB">
        <authorList>
            <consortium name="EnsemblMetazoa"/>
        </authorList>
    </citation>
    <scope>IDENTIFICATION</scope>
</reference>
<proteinExistence type="predicted"/>
<dbReference type="VEuPathDB" id="VectorBase:ASIC012328"/>
<dbReference type="AlphaFoldDB" id="A0A084W2E0"/>
<dbReference type="EnsemblMetazoa" id="ASIC012328-RA">
    <property type="protein sequence ID" value="ASIC012328-PA"/>
    <property type="gene ID" value="ASIC012328"/>
</dbReference>
<evidence type="ECO:0000256" key="1">
    <source>
        <dbReference type="SAM" id="MobiDB-lite"/>
    </source>
</evidence>
<gene>
    <name evidence="2" type="ORF">ZHAS_00012328</name>
</gene>
<feature type="region of interest" description="Disordered" evidence="1">
    <location>
        <begin position="1"/>
        <end position="33"/>
    </location>
</feature>